<dbReference type="EMBL" id="JXTB01000455">
    <property type="protein sequence ID" value="PON39787.1"/>
    <property type="molecule type" value="Genomic_DNA"/>
</dbReference>
<evidence type="ECO:0000313" key="2">
    <source>
        <dbReference type="Proteomes" id="UP000237105"/>
    </source>
</evidence>
<dbReference type="AlphaFoldDB" id="A0A2P5ATB8"/>
<comment type="caution">
    <text evidence="1">The sequence shown here is derived from an EMBL/GenBank/DDBJ whole genome shotgun (WGS) entry which is preliminary data.</text>
</comment>
<name>A0A2P5ATB8_PARAD</name>
<proteinExistence type="predicted"/>
<organism evidence="1 2">
    <name type="scientific">Parasponia andersonii</name>
    <name type="common">Sponia andersonii</name>
    <dbReference type="NCBI Taxonomy" id="3476"/>
    <lineage>
        <taxon>Eukaryota</taxon>
        <taxon>Viridiplantae</taxon>
        <taxon>Streptophyta</taxon>
        <taxon>Embryophyta</taxon>
        <taxon>Tracheophyta</taxon>
        <taxon>Spermatophyta</taxon>
        <taxon>Magnoliopsida</taxon>
        <taxon>eudicotyledons</taxon>
        <taxon>Gunneridae</taxon>
        <taxon>Pentapetalae</taxon>
        <taxon>rosids</taxon>
        <taxon>fabids</taxon>
        <taxon>Rosales</taxon>
        <taxon>Cannabaceae</taxon>
        <taxon>Parasponia</taxon>
    </lineage>
</organism>
<keyword evidence="2" id="KW-1185">Reference proteome</keyword>
<gene>
    <name evidence="1" type="ORF">PanWU01x14_302160</name>
</gene>
<reference evidence="2" key="1">
    <citation type="submission" date="2016-06" db="EMBL/GenBank/DDBJ databases">
        <title>Parallel loss of symbiosis genes in relatives of nitrogen-fixing non-legume Parasponia.</title>
        <authorList>
            <person name="Van Velzen R."/>
            <person name="Holmer R."/>
            <person name="Bu F."/>
            <person name="Rutten L."/>
            <person name="Van Zeijl A."/>
            <person name="Liu W."/>
            <person name="Santuari L."/>
            <person name="Cao Q."/>
            <person name="Sharma T."/>
            <person name="Shen D."/>
            <person name="Roswanjaya Y."/>
            <person name="Wardhani T."/>
            <person name="Kalhor M.S."/>
            <person name="Jansen J."/>
            <person name="Van den Hoogen J."/>
            <person name="Gungor B."/>
            <person name="Hartog M."/>
            <person name="Hontelez J."/>
            <person name="Verver J."/>
            <person name="Yang W.-C."/>
            <person name="Schijlen E."/>
            <person name="Repin R."/>
            <person name="Schilthuizen M."/>
            <person name="Schranz E."/>
            <person name="Heidstra R."/>
            <person name="Miyata K."/>
            <person name="Fedorova E."/>
            <person name="Kohlen W."/>
            <person name="Bisseling T."/>
            <person name="Smit S."/>
            <person name="Geurts R."/>
        </authorList>
    </citation>
    <scope>NUCLEOTIDE SEQUENCE [LARGE SCALE GENOMIC DNA]</scope>
    <source>
        <strain evidence="2">cv. WU1-14</strain>
    </source>
</reference>
<accession>A0A2P5ATB8</accession>
<dbReference type="Proteomes" id="UP000237105">
    <property type="component" value="Unassembled WGS sequence"/>
</dbReference>
<protein>
    <submittedName>
        <fullName evidence="1">Uncharacterized protein</fullName>
    </submittedName>
</protein>
<evidence type="ECO:0000313" key="1">
    <source>
        <dbReference type="EMBL" id="PON39787.1"/>
    </source>
</evidence>
<sequence length="66" mass="7371">MICVNGSKPNKVWAFKEGHPGSIALLPLDGLAVIKEAQEHKSMSSAQRVEGLKRIQEKKRERVCEI</sequence>